<evidence type="ECO:0000313" key="2">
    <source>
        <dbReference type="EMBL" id="OCT48032.1"/>
    </source>
</evidence>
<dbReference type="VEuPathDB" id="FungiDB:G647_08196"/>
<gene>
    <name evidence="2" type="ORF">CLCR_04348</name>
</gene>
<evidence type="ECO:0000313" key="3">
    <source>
        <dbReference type="Proteomes" id="UP000094526"/>
    </source>
</evidence>
<dbReference type="AlphaFoldDB" id="A0A1C1CHU9"/>
<feature type="compositionally biased region" description="Basic and acidic residues" evidence="1">
    <location>
        <begin position="207"/>
        <end position="219"/>
    </location>
</feature>
<sequence>MAGPAAHDNLSYEQQEVIVFAQKERRANIRPSWSYLAKSAFPEVYHQAQRLLQEQYRREATAENRTTTNQKWAVVEVQIRETMTEEMAALDALEDHVRFWTVCDPAAIEKILEGATTEQERLDVVLGSRMQLLLTQAQGTFAGFKADEASRRSDGSGYDTDESVTFVVEPTEKHGSSKGSRRRRRKKENRRSQAVNPTDQGGQIVWSRREADATAELEH</sequence>
<feature type="compositionally biased region" description="Basic residues" evidence="1">
    <location>
        <begin position="179"/>
        <end position="189"/>
    </location>
</feature>
<evidence type="ECO:0000256" key="1">
    <source>
        <dbReference type="SAM" id="MobiDB-lite"/>
    </source>
</evidence>
<name>A0A1C1CHU9_9EURO</name>
<protein>
    <submittedName>
        <fullName evidence="2">Uncharacterized protein</fullName>
    </submittedName>
</protein>
<accession>A0A1C1CHU9</accession>
<dbReference type="OrthoDB" id="4159351at2759"/>
<proteinExistence type="predicted"/>
<comment type="caution">
    <text evidence="2">The sequence shown here is derived from an EMBL/GenBank/DDBJ whole genome shotgun (WGS) entry which is preliminary data.</text>
</comment>
<organism evidence="2 3">
    <name type="scientific">Cladophialophora carrionii</name>
    <dbReference type="NCBI Taxonomy" id="86049"/>
    <lineage>
        <taxon>Eukaryota</taxon>
        <taxon>Fungi</taxon>
        <taxon>Dikarya</taxon>
        <taxon>Ascomycota</taxon>
        <taxon>Pezizomycotina</taxon>
        <taxon>Eurotiomycetes</taxon>
        <taxon>Chaetothyriomycetidae</taxon>
        <taxon>Chaetothyriales</taxon>
        <taxon>Herpotrichiellaceae</taxon>
        <taxon>Cladophialophora</taxon>
    </lineage>
</organism>
<feature type="region of interest" description="Disordered" evidence="1">
    <location>
        <begin position="147"/>
        <end position="219"/>
    </location>
</feature>
<dbReference type="VEuPathDB" id="FungiDB:CLCR_04348"/>
<dbReference type="EMBL" id="LGRB01000012">
    <property type="protein sequence ID" value="OCT48032.1"/>
    <property type="molecule type" value="Genomic_DNA"/>
</dbReference>
<keyword evidence="3" id="KW-1185">Reference proteome</keyword>
<dbReference type="Proteomes" id="UP000094526">
    <property type="component" value="Unassembled WGS sequence"/>
</dbReference>
<reference evidence="3" key="1">
    <citation type="submission" date="2015-07" db="EMBL/GenBank/DDBJ databases">
        <authorList>
            <person name="Teixeira M.M."/>
            <person name="Souza R.C."/>
            <person name="Almeida L.G."/>
            <person name="Vicente V.A."/>
            <person name="de Hoog S."/>
            <person name="Bocca A.L."/>
            <person name="de Almeida S.R."/>
            <person name="Vasconcelos A.T."/>
            <person name="Felipe M.S."/>
        </authorList>
    </citation>
    <scope>NUCLEOTIDE SEQUENCE [LARGE SCALE GENOMIC DNA]</scope>
    <source>
        <strain evidence="3">KSF</strain>
    </source>
</reference>